<gene>
    <name evidence="1" type="ORF">NQ317_005517</name>
</gene>
<protein>
    <submittedName>
        <fullName evidence="1">Uncharacterized protein</fullName>
    </submittedName>
</protein>
<keyword evidence="2" id="KW-1185">Reference proteome</keyword>
<comment type="caution">
    <text evidence="1">The sequence shown here is derived from an EMBL/GenBank/DDBJ whole genome shotgun (WGS) entry which is preliminary data.</text>
</comment>
<reference evidence="1" key="1">
    <citation type="journal article" date="2023" name="Insect Mol. Biol.">
        <title>Genome sequencing provides insights into the evolution of gene families encoding plant cell wall-degrading enzymes in longhorned beetles.</title>
        <authorList>
            <person name="Shin N.R."/>
            <person name="Okamura Y."/>
            <person name="Kirsch R."/>
            <person name="Pauchet Y."/>
        </authorList>
    </citation>
    <scope>NUCLEOTIDE SEQUENCE</scope>
    <source>
        <strain evidence="1">MMC_N1</strain>
    </source>
</reference>
<proteinExistence type="predicted"/>
<sequence>MLLHYLWIFRRIDGKLFYFPKNSDKGIYEDWPHHLLLKTCYRTSANLSDGSVLVPTRLPIHVYPWMYPRKFHIDRISVQKYLPYRFQGHIQMQ</sequence>
<dbReference type="Proteomes" id="UP001162164">
    <property type="component" value="Unassembled WGS sequence"/>
</dbReference>
<name>A0ABQ9IS09_9CUCU</name>
<evidence type="ECO:0000313" key="1">
    <source>
        <dbReference type="EMBL" id="KAJ8963584.1"/>
    </source>
</evidence>
<dbReference type="EMBL" id="JAPWTJ010003030">
    <property type="protein sequence ID" value="KAJ8963584.1"/>
    <property type="molecule type" value="Genomic_DNA"/>
</dbReference>
<accession>A0ABQ9IS09</accession>
<organism evidence="1 2">
    <name type="scientific">Molorchus minor</name>
    <dbReference type="NCBI Taxonomy" id="1323400"/>
    <lineage>
        <taxon>Eukaryota</taxon>
        <taxon>Metazoa</taxon>
        <taxon>Ecdysozoa</taxon>
        <taxon>Arthropoda</taxon>
        <taxon>Hexapoda</taxon>
        <taxon>Insecta</taxon>
        <taxon>Pterygota</taxon>
        <taxon>Neoptera</taxon>
        <taxon>Endopterygota</taxon>
        <taxon>Coleoptera</taxon>
        <taxon>Polyphaga</taxon>
        <taxon>Cucujiformia</taxon>
        <taxon>Chrysomeloidea</taxon>
        <taxon>Cerambycidae</taxon>
        <taxon>Lamiinae</taxon>
        <taxon>Monochamini</taxon>
        <taxon>Molorchus</taxon>
    </lineage>
</organism>
<evidence type="ECO:0000313" key="2">
    <source>
        <dbReference type="Proteomes" id="UP001162164"/>
    </source>
</evidence>